<evidence type="ECO:0000313" key="3">
    <source>
        <dbReference type="Proteomes" id="UP000386466"/>
    </source>
</evidence>
<feature type="region of interest" description="Disordered" evidence="1">
    <location>
        <begin position="38"/>
        <end position="61"/>
    </location>
</feature>
<proteinExistence type="predicted"/>
<evidence type="ECO:0000313" key="2">
    <source>
        <dbReference type="EMBL" id="VFV39871.1"/>
    </source>
</evidence>
<reference evidence="2 3" key="1">
    <citation type="submission" date="2019-01" db="EMBL/GenBank/DDBJ databases">
        <authorList>
            <person name="Alioto T."/>
            <person name="Alioto T."/>
        </authorList>
    </citation>
    <scope>NUCLEOTIDE SEQUENCE [LARGE SCALE GENOMIC DNA]</scope>
</reference>
<dbReference type="AlphaFoldDB" id="A0A485P0B1"/>
<feature type="region of interest" description="Disordered" evidence="1">
    <location>
        <begin position="1"/>
        <end position="24"/>
    </location>
</feature>
<organism evidence="2 3">
    <name type="scientific">Lynx pardinus</name>
    <name type="common">Iberian lynx</name>
    <name type="synonym">Felis pardina</name>
    <dbReference type="NCBI Taxonomy" id="191816"/>
    <lineage>
        <taxon>Eukaryota</taxon>
        <taxon>Metazoa</taxon>
        <taxon>Chordata</taxon>
        <taxon>Craniata</taxon>
        <taxon>Vertebrata</taxon>
        <taxon>Euteleostomi</taxon>
        <taxon>Mammalia</taxon>
        <taxon>Eutheria</taxon>
        <taxon>Laurasiatheria</taxon>
        <taxon>Carnivora</taxon>
        <taxon>Feliformia</taxon>
        <taxon>Felidae</taxon>
        <taxon>Felinae</taxon>
        <taxon>Lynx</taxon>
    </lineage>
</organism>
<keyword evidence="3" id="KW-1185">Reference proteome</keyword>
<gene>
    <name evidence="2" type="ORF">LYPA_23C018014</name>
</gene>
<sequence>MNESFRITSSKQPARLLSSHGSRQCPLSQIPSWLVSQGTSQGWARRKSPLRESPGRSRDPEQEQRLRLFVYKIAKICFPFLLF</sequence>
<accession>A0A485P0B1</accession>
<dbReference type="Proteomes" id="UP000386466">
    <property type="component" value="Unassembled WGS sequence"/>
</dbReference>
<evidence type="ECO:0000256" key="1">
    <source>
        <dbReference type="SAM" id="MobiDB-lite"/>
    </source>
</evidence>
<protein>
    <submittedName>
        <fullName evidence="2">Uncharacterized protein</fullName>
    </submittedName>
</protein>
<feature type="compositionally biased region" description="Polar residues" evidence="1">
    <location>
        <begin position="1"/>
        <end position="12"/>
    </location>
</feature>
<name>A0A485P0B1_LYNPA</name>
<dbReference type="EMBL" id="CAAGRJ010028057">
    <property type="protein sequence ID" value="VFV39871.1"/>
    <property type="molecule type" value="Genomic_DNA"/>
</dbReference>
<feature type="compositionally biased region" description="Basic and acidic residues" evidence="1">
    <location>
        <begin position="49"/>
        <end position="61"/>
    </location>
</feature>